<comment type="caution">
    <text evidence="1">The sequence shown here is derived from an EMBL/GenBank/DDBJ whole genome shotgun (WGS) entry which is preliminary data.</text>
</comment>
<evidence type="ECO:0000313" key="1">
    <source>
        <dbReference type="EMBL" id="KAG2957084.1"/>
    </source>
</evidence>
<dbReference type="AlphaFoldDB" id="A0A8T1JNR5"/>
<organism evidence="1 2">
    <name type="scientific">Phytophthora cactorum</name>
    <dbReference type="NCBI Taxonomy" id="29920"/>
    <lineage>
        <taxon>Eukaryota</taxon>
        <taxon>Sar</taxon>
        <taxon>Stramenopiles</taxon>
        <taxon>Oomycota</taxon>
        <taxon>Peronosporomycetes</taxon>
        <taxon>Peronosporales</taxon>
        <taxon>Peronosporaceae</taxon>
        <taxon>Phytophthora</taxon>
    </lineage>
</organism>
<gene>
    <name evidence="1" type="ORF">PC118_g24188</name>
</gene>
<dbReference type="Proteomes" id="UP000697107">
    <property type="component" value="Unassembled WGS sequence"/>
</dbReference>
<proteinExistence type="predicted"/>
<dbReference type="EMBL" id="RCML01002756">
    <property type="protein sequence ID" value="KAG2957084.1"/>
    <property type="molecule type" value="Genomic_DNA"/>
</dbReference>
<accession>A0A8T1JNR5</accession>
<evidence type="ECO:0000313" key="2">
    <source>
        <dbReference type="Proteomes" id="UP000697107"/>
    </source>
</evidence>
<name>A0A8T1JNR5_9STRA</name>
<reference evidence="1" key="1">
    <citation type="submission" date="2018-10" db="EMBL/GenBank/DDBJ databases">
        <title>Effector identification in a new, highly contiguous assembly of the strawberry crown rot pathogen Phytophthora cactorum.</title>
        <authorList>
            <person name="Armitage A.D."/>
            <person name="Nellist C.F."/>
            <person name="Bates H."/>
            <person name="Vickerstaff R.J."/>
            <person name="Harrison R.J."/>
        </authorList>
    </citation>
    <scope>NUCLEOTIDE SEQUENCE</scope>
    <source>
        <strain evidence="1">P415</strain>
    </source>
</reference>
<sequence length="73" mass="8229">MRACVAPRATIVSRNTAPVSSLQQSMNDAHAWLREFWVTVRATVTLLPRVRRQRSNQLLISPSLNGLMTPLRS</sequence>
<protein>
    <submittedName>
        <fullName evidence="1">Uncharacterized protein</fullName>
    </submittedName>
</protein>